<dbReference type="OrthoDB" id="47488at2759"/>
<keyword evidence="1" id="KW-0732">Signal</keyword>
<evidence type="ECO:0000259" key="2">
    <source>
        <dbReference type="Pfam" id="PF03372"/>
    </source>
</evidence>
<feature type="signal peptide" evidence="1">
    <location>
        <begin position="1"/>
        <end position="19"/>
    </location>
</feature>
<protein>
    <submittedName>
        <fullName evidence="3">Endonuclease/exonuclease/phosphatase family protein</fullName>
    </submittedName>
</protein>
<evidence type="ECO:0000256" key="1">
    <source>
        <dbReference type="SAM" id="SignalP"/>
    </source>
</evidence>
<evidence type="ECO:0000313" key="4">
    <source>
        <dbReference type="Proteomes" id="UP000031192"/>
    </source>
</evidence>
<gene>
    <name evidence="3" type="ORF">MGU_00573</name>
</gene>
<dbReference type="SUPFAM" id="SSF56219">
    <property type="entry name" value="DNase I-like"/>
    <property type="match status" value="1"/>
</dbReference>
<dbReference type="Pfam" id="PF03372">
    <property type="entry name" value="Exo_endo_phos"/>
    <property type="match status" value="1"/>
</dbReference>
<accession>A0A0B4ID20</accession>
<evidence type="ECO:0000313" key="3">
    <source>
        <dbReference type="EMBL" id="KID92984.1"/>
    </source>
</evidence>
<dbReference type="InterPro" id="IPR036691">
    <property type="entry name" value="Endo/exonu/phosph_ase_sf"/>
</dbReference>
<dbReference type="Proteomes" id="UP000031192">
    <property type="component" value="Unassembled WGS sequence"/>
</dbReference>
<name>A0A0B4ID20_METGA</name>
<organism evidence="3 4">
    <name type="scientific">Metarhizium guizhouense (strain ARSEF 977)</name>
    <dbReference type="NCBI Taxonomy" id="1276136"/>
    <lineage>
        <taxon>Eukaryota</taxon>
        <taxon>Fungi</taxon>
        <taxon>Dikarya</taxon>
        <taxon>Ascomycota</taxon>
        <taxon>Pezizomycotina</taxon>
        <taxon>Sordariomycetes</taxon>
        <taxon>Hypocreomycetidae</taxon>
        <taxon>Hypocreales</taxon>
        <taxon>Clavicipitaceae</taxon>
        <taxon>Metarhizium</taxon>
    </lineage>
</organism>
<keyword evidence="4" id="KW-1185">Reference proteome</keyword>
<dbReference type="PANTHER" id="PTHR42834:SF1">
    <property type="entry name" value="ENDONUCLEASE_EXONUCLEASE_PHOSPHATASE FAMILY PROTEIN (AFU_ORTHOLOGUE AFUA_3G09210)"/>
    <property type="match status" value="1"/>
</dbReference>
<proteinExistence type="predicted"/>
<dbReference type="GO" id="GO:0004527">
    <property type="term" value="F:exonuclease activity"/>
    <property type="evidence" value="ECO:0007669"/>
    <property type="project" value="UniProtKB-KW"/>
</dbReference>
<reference evidence="3 4" key="1">
    <citation type="journal article" date="2014" name="Proc. Natl. Acad. Sci. U.S.A.">
        <title>Trajectory and genomic determinants of fungal-pathogen speciation and host adaptation.</title>
        <authorList>
            <person name="Hu X."/>
            <person name="Xiao G."/>
            <person name="Zheng P."/>
            <person name="Shang Y."/>
            <person name="Su Y."/>
            <person name="Zhang X."/>
            <person name="Liu X."/>
            <person name="Zhan S."/>
            <person name="St Leger R.J."/>
            <person name="Wang C."/>
        </authorList>
    </citation>
    <scope>NUCLEOTIDE SEQUENCE [LARGE SCALE GENOMIC DNA]</scope>
    <source>
        <strain evidence="3 4">ARSEF 977</strain>
    </source>
</reference>
<dbReference type="InterPro" id="IPR005135">
    <property type="entry name" value="Endo/exonuclease/phosphatase"/>
</dbReference>
<comment type="caution">
    <text evidence="3">The sequence shown here is derived from an EMBL/GenBank/DDBJ whole genome shotgun (WGS) entry which is preliminary data.</text>
</comment>
<dbReference type="GO" id="GO:0004519">
    <property type="term" value="F:endonuclease activity"/>
    <property type="evidence" value="ECO:0007669"/>
    <property type="project" value="UniProtKB-KW"/>
</dbReference>
<dbReference type="PANTHER" id="PTHR42834">
    <property type="entry name" value="ENDONUCLEASE/EXONUCLEASE/PHOSPHATASE FAMILY PROTEIN (AFU_ORTHOLOGUE AFUA_3G09210)"/>
    <property type="match status" value="1"/>
</dbReference>
<sequence length="605" mass="64317">MKSFACVAAVLGAASAVAAVSIADINGNRFLSSFKDKNVTGVTGLVTAVASNGIYLRSTEPDDDPATSEGLFVFGSAVGKQVQKGDVITLGGLVQEYRSNNNYIYLTELTKPANIVVVSSGNQVKPLVIGVDTLQPPNKEYSSLDKGGVFGVPNAVTTITASNPVLDPTAYGLDFWESLVGELVTIQHAYLVSRPNQYGDVWVRGNYTVTGINGHGGLTMLDGDANPEAIVVGSPLDGSKNPTDTKMGDYIGDVTGVVYNAFGTYRVLPLTAVKTITPSSPDYPATSLASSAHCSGLTVADYNAENLAANSTHLPSVVSQIVTKLRTPDLIFLQEVQDNSGPVDDGVTSANLTLSTLAQGIEKTSGVRYDFVEVAPVDGQDGGQPGGNIRCAYLYRPDAVELYKPNPGGSNDENAVVDGPSIRYNPGRIGQSDANFEATRKPLVAMWKPVKGPNKVFFTINVHFSSKGGSTGLHGDPRPPVNKGVEKRTGQMELTANFIAQILAQDPKARIITAGDFNEFTQVQPVTTFASKSGLLDADEVAGLAPVERYTYLFDQNSEALDHMYISRGLARNAQVEHLHLNTWQNYDGQTSDHDPSVAKLNFCA</sequence>
<keyword evidence="3" id="KW-0378">Hydrolase</keyword>
<dbReference type="EMBL" id="AZNH01000001">
    <property type="protein sequence ID" value="KID92984.1"/>
    <property type="molecule type" value="Genomic_DNA"/>
</dbReference>
<feature type="chain" id="PRO_5002104959" evidence="1">
    <location>
        <begin position="20"/>
        <end position="605"/>
    </location>
</feature>
<dbReference type="AlphaFoldDB" id="A0A0B4ID20"/>
<feature type="domain" description="Endonuclease/exonuclease/phosphatase" evidence="2">
    <location>
        <begin position="305"/>
        <end position="594"/>
    </location>
</feature>
<dbReference type="CDD" id="cd04486">
    <property type="entry name" value="YhcR_OBF_like"/>
    <property type="match status" value="1"/>
</dbReference>
<dbReference type="HOGENOM" id="CLU_003608_0_0_1"/>
<keyword evidence="3" id="KW-0255">Endonuclease</keyword>
<dbReference type="Gene3D" id="3.60.10.10">
    <property type="entry name" value="Endonuclease/exonuclease/phosphatase"/>
    <property type="match status" value="1"/>
</dbReference>
<keyword evidence="3" id="KW-0540">Nuclease</keyword>